<evidence type="ECO:0000313" key="2">
    <source>
        <dbReference type="EMBL" id="MTV50808.1"/>
    </source>
</evidence>
<dbReference type="OrthoDB" id="9783963at2"/>
<organism evidence="2 3">
    <name type="scientific">Heliobacterium mobile</name>
    <name type="common">Heliobacillus mobilis</name>
    <dbReference type="NCBI Taxonomy" id="28064"/>
    <lineage>
        <taxon>Bacteria</taxon>
        <taxon>Bacillati</taxon>
        <taxon>Bacillota</taxon>
        <taxon>Clostridia</taxon>
        <taxon>Eubacteriales</taxon>
        <taxon>Heliobacteriaceae</taxon>
        <taxon>Heliobacterium</taxon>
    </lineage>
</organism>
<proteinExistence type="predicted"/>
<sequence>MVLGKRSKNRLLVRRITLKPNVAIYVDCDNLYRRLEEYGLDPISDLNFFQKISEMFKENYNIIKYTAFANFDNTKMGLTVHNVIYNYGVYVKHCSIDGKGSTDMEIVIEAITDLFRNPNIDYFVIISNDRDYIPLFRVIKAENKRSYVISTKNGFNEVVNVFADHHQYLEDLFEIELLRELNNGEDTVQIDENLMEKYKKIASLFYDSRMYKSYKENGNTVGLNGYLQAIRKTWKDKNDTYQLIRKYLYAASKLEYILIKKDENGNEYIYEGRKMSEFVSEDTA</sequence>
<dbReference type="GO" id="GO:0004540">
    <property type="term" value="F:RNA nuclease activity"/>
    <property type="evidence" value="ECO:0007669"/>
    <property type="project" value="InterPro"/>
</dbReference>
<dbReference type="PANTHER" id="PTHR35811">
    <property type="entry name" value="SLR1870 PROTEIN"/>
    <property type="match status" value="1"/>
</dbReference>
<accession>A0A6I3SP63</accession>
<reference evidence="2 3" key="1">
    <citation type="submission" date="2019-11" db="EMBL/GenBank/DDBJ databases">
        <title>Whole-genome sequence of a the green, strictly anaerobic photosynthetic bacterium Heliobacillus mobilis DSM 6151.</title>
        <authorList>
            <person name="Kyndt J.A."/>
            <person name="Meyer T.E."/>
        </authorList>
    </citation>
    <scope>NUCLEOTIDE SEQUENCE [LARGE SCALE GENOMIC DNA]</scope>
    <source>
        <strain evidence="2 3">DSM 6151</strain>
    </source>
</reference>
<dbReference type="AlphaFoldDB" id="A0A6I3SP63"/>
<gene>
    <name evidence="2" type="ORF">GJ688_17900</name>
</gene>
<feature type="domain" description="NYN" evidence="1">
    <location>
        <begin position="21"/>
        <end position="165"/>
    </location>
</feature>
<evidence type="ECO:0000259" key="1">
    <source>
        <dbReference type="Pfam" id="PF01936"/>
    </source>
</evidence>
<protein>
    <submittedName>
        <fullName evidence="2">NYN domain-containing protein</fullName>
    </submittedName>
</protein>
<dbReference type="Proteomes" id="UP000430670">
    <property type="component" value="Unassembled WGS sequence"/>
</dbReference>
<evidence type="ECO:0000313" key="3">
    <source>
        <dbReference type="Proteomes" id="UP000430670"/>
    </source>
</evidence>
<comment type="caution">
    <text evidence="2">The sequence shown here is derived from an EMBL/GenBank/DDBJ whole genome shotgun (WGS) entry which is preliminary data.</text>
</comment>
<dbReference type="EMBL" id="WNKU01000036">
    <property type="protein sequence ID" value="MTV50808.1"/>
    <property type="molecule type" value="Genomic_DNA"/>
</dbReference>
<dbReference type="Pfam" id="PF01936">
    <property type="entry name" value="NYN"/>
    <property type="match status" value="1"/>
</dbReference>
<name>A0A6I3SP63_HELMO</name>
<dbReference type="InterPro" id="IPR021139">
    <property type="entry name" value="NYN"/>
</dbReference>
<dbReference type="Gene3D" id="3.40.50.1010">
    <property type="entry name" value="5'-nuclease"/>
    <property type="match status" value="1"/>
</dbReference>
<keyword evidence="3" id="KW-1185">Reference proteome</keyword>
<dbReference type="PANTHER" id="PTHR35811:SF1">
    <property type="entry name" value="HTH OST-TYPE DOMAIN-CONTAINING PROTEIN"/>
    <property type="match status" value="1"/>
</dbReference>